<feature type="transmembrane region" description="Helical" evidence="14">
    <location>
        <begin position="453"/>
        <end position="472"/>
    </location>
</feature>
<dbReference type="UniPathway" id="UPA00378"/>
<dbReference type="VEuPathDB" id="FungiDB:ASPCADRAFT_132872"/>
<evidence type="ECO:0000256" key="8">
    <source>
        <dbReference type="ARBA" id="ARBA00022824"/>
    </source>
</evidence>
<comment type="catalytic activity">
    <reaction evidence="13 14">
        <text>an alpha-D-Man-(1-&gt;3)-beta-D-Man-(1-&gt;4)-beta-D-GlcNAc-(1-&gt;4)-alpha-D-GlcNAc-diphospho-di-trans,poly-cis-dolichol + GDP-alpha-D-mannose = an alpha-D-Man-(1-&gt;3)-[alpha-D-Man-(1-&gt;6)]-beta-D-Man-(1-&gt;4)-beta-D-GlcNAc-(1-&gt;4)-alpha-D-GlcNAc-diphospho-di-trans,poly-cis-dolichol + GDP + H(+)</text>
        <dbReference type="Rhea" id="RHEA:29519"/>
        <dbReference type="Rhea" id="RHEA-COMP:19513"/>
        <dbReference type="Rhea" id="RHEA-COMP:19515"/>
        <dbReference type="ChEBI" id="CHEBI:15378"/>
        <dbReference type="ChEBI" id="CHEBI:57527"/>
        <dbReference type="ChEBI" id="CHEBI:58189"/>
        <dbReference type="ChEBI" id="CHEBI:132510"/>
        <dbReference type="ChEBI" id="CHEBI:132511"/>
        <dbReference type="EC" id="2.4.1.257"/>
    </reaction>
    <physiologicalReaction direction="left-to-right" evidence="13 14">
        <dbReference type="Rhea" id="RHEA:29520"/>
    </physiologicalReaction>
</comment>
<organism evidence="17 18">
    <name type="scientific">Aspergillus carbonarius (strain ITEM 5010)</name>
    <dbReference type="NCBI Taxonomy" id="602072"/>
    <lineage>
        <taxon>Eukaryota</taxon>
        <taxon>Fungi</taxon>
        <taxon>Dikarya</taxon>
        <taxon>Ascomycota</taxon>
        <taxon>Pezizomycotina</taxon>
        <taxon>Eurotiomycetes</taxon>
        <taxon>Eurotiomycetidae</taxon>
        <taxon>Eurotiales</taxon>
        <taxon>Aspergillaceae</taxon>
        <taxon>Aspergillus</taxon>
        <taxon>Aspergillus subgen. Circumdati</taxon>
    </lineage>
</organism>
<reference evidence="18" key="1">
    <citation type="journal article" date="2017" name="Genome Biol.">
        <title>Comparative genomics reveals high biological diversity and specific adaptations in the industrially and medically important fungal genus Aspergillus.</title>
        <authorList>
            <person name="de Vries R.P."/>
            <person name="Riley R."/>
            <person name="Wiebenga A."/>
            <person name="Aguilar-Osorio G."/>
            <person name="Amillis S."/>
            <person name="Uchima C.A."/>
            <person name="Anderluh G."/>
            <person name="Asadollahi M."/>
            <person name="Askin M."/>
            <person name="Barry K."/>
            <person name="Battaglia E."/>
            <person name="Bayram O."/>
            <person name="Benocci T."/>
            <person name="Braus-Stromeyer S.A."/>
            <person name="Caldana C."/>
            <person name="Canovas D."/>
            <person name="Cerqueira G.C."/>
            <person name="Chen F."/>
            <person name="Chen W."/>
            <person name="Choi C."/>
            <person name="Clum A."/>
            <person name="Dos Santos R.A."/>
            <person name="Damasio A.R."/>
            <person name="Diallinas G."/>
            <person name="Emri T."/>
            <person name="Fekete E."/>
            <person name="Flipphi M."/>
            <person name="Freyberg S."/>
            <person name="Gallo A."/>
            <person name="Gournas C."/>
            <person name="Habgood R."/>
            <person name="Hainaut M."/>
            <person name="Harispe M.L."/>
            <person name="Henrissat B."/>
            <person name="Hilden K.S."/>
            <person name="Hope R."/>
            <person name="Hossain A."/>
            <person name="Karabika E."/>
            <person name="Karaffa L."/>
            <person name="Karanyi Z."/>
            <person name="Krasevec N."/>
            <person name="Kuo A."/>
            <person name="Kusch H."/>
            <person name="LaButti K."/>
            <person name="Lagendijk E.L."/>
            <person name="Lapidus A."/>
            <person name="Levasseur A."/>
            <person name="Lindquist E."/>
            <person name="Lipzen A."/>
            <person name="Logrieco A.F."/>
            <person name="MacCabe A."/>
            <person name="Maekelae M.R."/>
            <person name="Malavazi I."/>
            <person name="Melin P."/>
            <person name="Meyer V."/>
            <person name="Mielnichuk N."/>
            <person name="Miskei M."/>
            <person name="Molnar A.P."/>
            <person name="Mule G."/>
            <person name="Ngan C.Y."/>
            <person name="Orejas M."/>
            <person name="Orosz E."/>
            <person name="Ouedraogo J.P."/>
            <person name="Overkamp K.M."/>
            <person name="Park H.-S."/>
            <person name="Perrone G."/>
            <person name="Piumi F."/>
            <person name="Punt P.J."/>
            <person name="Ram A.F."/>
            <person name="Ramon A."/>
            <person name="Rauscher S."/>
            <person name="Record E."/>
            <person name="Riano-Pachon D.M."/>
            <person name="Robert V."/>
            <person name="Roehrig J."/>
            <person name="Ruller R."/>
            <person name="Salamov A."/>
            <person name="Salih N.S."/>
            <person name="Samson R.A."/>
            <person name="Sandor E."/>
            <person name="Sanguinetti M."/>
            <person name="Schuetze T."/>
            <person name="Sepcic K."/>
            <person name="Shelest E."/>
            <person name="Sherlock G."/>
            <person name="Sophianopoulou V."/>
            <person name="Squina F.M."/>
            <person name="Sun H."/>
            <person name="Susca A."/>
            <person name="Todd R.B."/>
            <person name="Tsang A."/>
            <person name="Unkles S.E."/>
            <person name="van de Wiele N."/>
            <person name="van Rossen-Uffink D."/>
            <person name="Oliveira J.V."/>
            <person name="Vesth T.C."/>
            <person name="Visser J."/>
            <person name="Yu J.-H."/>
            <person name="Zhou M."/>
            <person name="Andersen M.R."/>
            <person name="Archer D.B."/>
            <person name="Baker S.E."/>
            <person name="Benoit I."/>
            <person name="Brakhage A.A."/>
            <person name="Braus G.H."/>
            <person name="Fischer R."/>
            <person name="Frisvad J.C."/>
            <person name="Goldman G.H."/>
            <person name="Houbraken J."/>
            <person name="Oakley B."/>
            <person name="Pocsi I."/>
            <person name="Scazzocchio C."/>
            <person name="Seiboth B."/>
            <person name="vanKuyk P.A."/>
            <person name="Wortman J."/>
            <person name="Dyer P.S."/>
            <person name="Grigoriev I.V."/>
        </authorList>
    </citation>
    <scope>NUCLEOTIDE SEQUENCE [LARGE SCALE GENOMIC DNA]</scope>
    <source>
        <strain evidence="18">ITEM 5010</strain>
    </source>
</reference>
<name>A0A1R3RFB3_ASPC5</name>
<comment type="function">
    <text evidence="1 14">Mannosylates Man(2)GlcNAc(2)-dolichol diphosphate and Man(1)GlcNAc(2)-dolichol diphosphate to form Man(3)GlcNAc(2)-dolichol diphosphate.</text>
</comment>
<feature type="domain" description="Glycosyltransferase subfamily 4-like N-terminal" evidence="16">
    <location>
        <begin position="18"/>
        <end position="215"/>
    </location>
</feature>
<keyword evidence="7 14" id="KW-0812">Transmembrane</keyword>
<keyword evidence="18" id="KW-1185">Reference proteome</keyword>
<dbReference type="OMA" id="AMYMKCP"/>
<protein>
    <recommendedName>
        <fullName evidence="14">Alpha-1,3/1,6-mannosyltransferase ALG2</fullName>
        <ecNumber evidence="14">2.4.1.132</ecNumber>
        <ecNumber evidence="14">2.4.1.257</ecNumber>
    </recommendedName>
    <alternativeName>
        <fullName evidence="14">GDP-Man:Man(1)GlcNAc(2)-PP-Dol alpha-1,3-mannosyltransferase</fullName>
    </alternativeName>
</protein>
<dbReference type="EC" id="2.4.1.257" evidence="14"/>
<comment type="similarity">
    <text evidence="4">Belongs to the glycosyltransferase group 1 family. Glycosyltransferase 4 subfamily.</text>
</comment>
<comment type="subcellular location">
    <subcellularLocation>
        <location evidence="2 14">Endoplasmic reticulum membrane</location>
    </subcellularLocation>
</comment>
<dbReference type="STRING" id="602072.A0A1R3RFB3"/>
<evidence type="ECO:0000256" key="13">
    <source>
        <dbReference type="ARBA" id="ARBA00045104"/>
    </source>
</evidence>
<evidence type="ECO:0000256" key="10">
    <source>
        <dbReference type="ARBA" id="ARBA00023136"/>
    </source>
</evidence>
<dbReference type="EC" id="2.4.1.132" evidence="14"/>
<keyword evidence="10 14" id="KW-0472">Membrane</keyword>
<evidence type="ECO:0000256" key="11">
    <source>
        <dbReference type="ARBA" id="ARBA00023180"/>
    </source>
</evidence>
<dbReference type="PANTHER" id="PTHR45918:SF1">
    <property type="entry name" value="ALPHA-1,3_1,6-MANNOSYLTRANSFERASE ALG2"/>
    <property type="match status" value="1"/>
</dbReference>
<sequence>MSTAKPAKITIIHPDLGIGGAERLIIDVALALQSRGHPVTVYTSHRDKSHCFEEARDGTLDVRVRGNTIFPAHVGGRFYVLMAILRQLHLTVDLLKEIGSTTTEGEEEEIFIVDQVPACVPFLKSFGGGKQQKQRVLFYCHFPDQLLARRDEGGSLLQAVKGVYRYPFDWFEGWAMSASDKVVANSRFTRGVVTGVFGREKLGDLSVVYPCVDTAAGGGSEGKGEGEEEKLWGGKKILLSVNRFERKKDLALAIRAYYGLGEEKRKGTRLVVAGGYDNRVQENVQYHRELDELATRLGLQTATSKTVISALSIPDSIDVLFLLSVPTAFRDTLLLQSKLLLYTPINEHFGIVPVEAMRAGIPVLASNTGGPLETIVEGETGWLRDAKVDADWTAVMDKVLYGMEQEELARMSAAAKKRVEQEFSLTAMGEKLEQEIGEMLSRERRPFHGFQQILALLALVGVVLSVAVALLLRLF</sequence>
<evidence type="ECO:0000256" key="7">
    <source>
        <dbReference type="ARBA" id="ARBA00022692"/>
    </source>
</evidence>
<dbReference type="CDD" id="cd03805">
    <property type="entry name" value="GT4_ALG2-like"/>
    <property type="match status" value="1"/>
</dbReference>
<comment type="catalytic activity">
    <reaction evidence="12 14">
        <text>a beta-D-Man-(1-&gt;4)-beta-D-GlcNAc-(1-&gt;4)-alpha-D-GlcNAc-diphospho-di-trans,poly-cis-dolichol + GDP-alpha-D-mannose = an alpha-D-Man-(1-&gt;3)-beta-D-Man-(1-&gt;4)-beta-D-GlcNAc-(1-&gt;4)-alpha-D-GlcNAc-diphospho-di-trans,poly-cis-dolichol + GDP + H(+)</text>
        <dbReference type="Rhea" id="RHEA:29515"/>
        <dbReference type="Rhea" id="RHEA-COMP:19511"/>
        <dbReference type="Rhea" id="RHEA-COMP:19513"/>
        <dbReference type="ChEBI" id="CHEBI:15378"/>
        <dbReference type="ChEBI" id="CHEBI:57527"/>
        <dbReference type="ChEBI" id="CHEBI:58189"/>
        <dbReference type="ChEBI" id="CHEBI:58472"/>
        <dbReference type="ChEBI" id="CHEBI:132510"/>
        <dbReference type="EC" id="2.4.1.132"/>
    </reaction>
    <physiologicalReaction direction="left-to-right" evidence="12 14">
        <dbReference type="Rhea" id="RHEA:29516"/>
    </physiologicalReaction>
</comment>
<dbReference type="PANTHER" id="PTHR45918">
    <property type="entry name" value="ALPHA-1,3/1,6-MANNOSYLTRANSFERASE ALG2"/>
    <property type="match status" value="1"/>
</dbReference>
<evidence type="ECO:0000256" key="3">
    <source>
        <dbReference type="ARBA" id="ARBA00004922"/>
    </source>
</evidence>
<evidence type="ECO:0000256" key="2">
    <source>
        <dbReference type="ARBA" id="ARBA00004586"/>
    </source>
</evidence>
<dbReference type="Proteomes" id="UP000188318">
    <property type="component" value="Unassembled WGS sequence"/>
</dbReference>
<dbReference type="Pfam" id="PF00534">
    <property type="entry name" value="Glycos_transf_1"/>
    <property type="match status" value="1"/>
</dbReference>
<evidence type="ECO:0000256" key="5">
    <source>
        <dbReference type="ARBA" id="ARBA00022676"/>
    </source>
</evidence>
<evidence type="ECO:0000256" key="9">
    <source>
        <dbReference type="ARBA" id="ARBA00022989"/>
    </source>
</evidence>
<keyword evidence="8 14" id="KW-0256">Endoplasmic reticulum</keyword>
<dbReference type="EMBL" id="KV907505">
    <property type="protein sequence ID" value="OOF93168.1"/>
    <property type="molecule type" value="Genomic_DNA"/>
</dbReference>
<keyword evidence="9 14" id="KW-1133">Transmembrane helix</keyword>
<keyword evidence="5 14" id="KW-0328">Glycosyltransferase</keyword>
<evidence type="ECO:0000259" key="15">
    <source>
        <dbReference type="Pfam" id="PF00534"/>
    </source>
</evidence>
<evidence type="ECO:0000313" key="17">
    <source>
        <dbReference type="EMBL" id="OOF93168.1"/>
    </source>
</evidence>
<comment type="pathway">
    <text evidence="3 14">Protein modification; protein glycosylation.</text>
</comment>
<gene>
    <name evidence="17" type="ORF">ASPCADRAFT_132872</name>
</gene>
<dbReference type="InterPro" id="IPR027054">
    <property type="entry name" value="ALG2"/>
</dbReference>
<evidence type="ECO:0000256" key="12">
    <source>
        <dbReference type="ARBA" id="ARBA00045103"/>
    </source>
</evidence>
<dbReference type="OrthoDB" id="448893at2759"/>
<dbReference type="GO" id="GO:0005789">
    <property type="term" value="C:endoplasmic reticulum membrane"/>
    <property type="evidence" value="ECO:0007669"/>
    <property type="project" value="UniProtKB-SubCell"/>
</dbReference>
<keyword evidence="11" id="KW-0325">Glycoprotein</keyword>
<evidence type="ECO:0000256" key="6">
    <source>
        <dbReference type="ARBA" id="ARBA00022679"/>
    </source>
</evidence>
<dbReference type="AlphaFoldDB" id="A0A1R3RFB3"/>
<dbReference type="Gene3D" id="3.40.50.2000">
    <property type="entry name" value="Glycogen Phosphorylase B"/>
    <property type="match status" value="2"/>
</dbReference>
<accession>A0A1R3RFB3</accession>
<evidence type="ECO:0000259" key="16">
    <source>
        <dbReference type="Pfam" id="PF13439"/>
    </source>
</evidence>
<dbReference type="InterPro" id="IPR001296">
    <property type="entry name" value="Glyco_trans_1"/>
</dbReference>
<dbReference type="InterPro" id="IPR028098">
    <property type="entry name" value="Glyco_trans_4-like_N"/>
</dbReference>
<keyword evidence="6 14" id="KW-0808">Transferase</keyword>
<dbReference type="GO" id="GO:0102704">
    <property type="term" value="F:GDP-Man:Man(2)GlcNAc(2)-PP-Dol alpha-1,6-mannosyltransferase activity"/>
    <property type="evidence" value="ECO:0007669"/>
    <property type="project" value="UniProtKB-UniRule"/>
</dbReference>
<dbReference type="GO" id="GO:0004378">
    <property type="term" value="F:GDP-Man:Man(1)GlcNAc(2)-PP-Dol alpha-1,3-mannosyltransferase activity"/>
    <property type="evidence" value="ECO:0007669"/>
    <property type="project" value="UniProtKB-UniRule"/>
</dbReference>
<dbReference type="Pfam" id="PF13439">
    <property type="entry name" value="Glyco_transf_4"/>
    <property type="match status" value="1"/>
</dbReference>
<feature type="domain" description="Glycosyl transferase family 1" evidence="15">
    <location>
        <begin position="233"/>
        <end position="418"/>
    </location>
</feature>
<evidence type="ECO:0000256" key="14">
    <source>
        <dbReference type="RuleBase" id="RU367136"/>
    </source>
</evidence>
<evidence type="ECO:0000256" key="1">
    <source>
        <dbReference type="ARBA" id="ARBA00003142"/>
    </source>
</evidence>
<dbReference type="FunFam" id="3.40.50.2000:FF:000240">
    <property type="entry name" value="Alpha-1,2-mannosyltransferase (Alg2)"/>
    <property type="match status" value="1"/>
</dbReference>
<evidence type="ECO:0000256" key="4">
    <source>
        <dbReference type="ARBA" id="ARBA00009481"/>
    </source>
</evidence>
<evidence type="ECO:0000313" key="18">
    <source>
        <dbReference type="Proteomes" id="UP000188318"/>
    </source>
</evidence>
<proteinExistence type="inferred from homology"/>
<dbReference type="SUPFAM" id="SSF53756">
    <property type="entry name" value="UDP-Glycosyltransferase/glycogen phosphorylase"/>
    <property type="match status" value="1"/>
</dbReference>